<reference evidence="2" key="1">
    <citation type="submission" date="2016-09" db="EMBL/GenBank/DDBJ databases">
        <authorList>
            <person name="Capua I."/>
            <person name="De Benedictis P."/>
            <person name="Joannis T."/>
            <person name="Lombin L.H."/>
            <person name="Cattoli G."/>
        </authorList>
    </citation>
    <scope>NUCLEOTIDE SEQUENCE</scope>
    <source>
        <strain evidence="2">B9</strain>
    </source>
</reference>
<gene>
    <name evidence="2" type="ORF">CNECB9_5180004</name>
</gene>
<name>A0A1K0IPH4_CUPNE</name>
<dbReference type="EMBL" id="FMSH01000466">
    <property type="protein sequence ID" value="SCU93150.1"/>
    <property type="molecule type" value="Genomic_DNA"/>
</dbReference>
<sequence>MFRFEYGPTNVYAQLGFADAEEIPLKAEIVKDMTVCMRATGITLSEAAAMLGTLQSDLALVLSGKFQDIRADELRGWLARLTSRLW</sequence>
<proteinExistence type="predicted"/>
<feature type="domain" description="HigA2-like helix-turn-helix" evidence="1">
    <location>
        <begin position="11"/>
        <end position="82"/>
    </location>
</feature>
<protein>
    <submittedName>
        <fullName evidence="2">XRE family transcriptional regulator</fullName>
    </submittedName>
</protein>
<evidence type="ECO:0000259" key="1">
    <source>
        <dbReference type="Pfam" id="PF13744"/>
    </source>
</evidence>
<dbReference type="RefSeq" id="WP_340529304.1">
    <property type="nucleotide sequence ID" value="NZ_FMSH01000466.1"/>
</dbReference>
<organism evidence="2">
    <name type="scientific">Cupriavidus necator</name>
    <name type="common">Alcaligenes eutrophus</name>
    <name type="synonym">Ralstonia eutropha</name>
    <dbReference type="NCBI Taxonomy" id="106590"/>
    <lineage>
        <taxon>Bacteria</taxon>
        <taxon>Pseudomonadati</taxon>
        <taxon>Pseudomonadota</taxon>
        <taxon>Betaproteobacteria</taxon>
        <taxon>Burkholderiales</taxon>
        <taxon>Burkholderiaceae</taxon>
        <taxon>Cupriavidus</taxon>
    </lineage>
</organism>
<dbReference type="Pfam" id="PF13744">
    <property type="entry name" value="HTH_37"/>
    <property type="match status" value="1"/>
</dbReference>
<dbReference type="Gene3D" id="1.10.260.40">
    <property type="entry name" value="lambda repressor-like DNA-binding domains"/>
    <property type="match status" value="1"/>
</dbReference>
<dbReference type="SUPFAM" id="SSF47413">
    <property type="entry name" value="lambda repressor-like DNA-binding domains"/>
    <property type="match status" value="1"/>
</dbReference>
<evidence type="ECO:0000313" key="2">
    <source>
        <dbReference type="EMBL" id="SCU93150.1"/>
    </source>
</evidence>
<accession>A0A1K0IPH4</accession>
<dbReference type="AlphaFoldDB" id="A0A1K0IPH4"/>
<dbReference type="GO" id="GO:0003677">
    <property type="term" value="F:DNA binding"/>
    <property type="evidence" value="ECO:0007669"/>
    <property type="project" value="InterPro"/>
</dbReference>
<dbReference type="InterPro" id="IPR039554">
    <property type="entry name" value="HigA2-like_HTH"/>
</dbReference>
<dbReference type="InterPro" id="IPR010982">
    <property type="entry name" value="Lambda_DNA-bd_dom_sf"/>
</dbReference>